<evidence type="ECO:0000313" key="2">
    <source>
        <dbReference type="EMBL" id="VEU59466.1"/>
    </source>
</evidence>
<protein>
    <recommendedName>
        <fullName evidence="4">Lipoprotein</fullName>
    </recommendedName>
</protein>
<dbReference type="RefSeq" id="WP_129719854.1">
    <property type="nucleotide sequence ID" value="NZ_LR214951.1"/>
</dbReference>
<proteinExistence type="predicted"/>
<evidence type="ECO:0000313" key="3">
    <source>
        <dbReference type="Proteomes" id="UP000289440"/>
    </source>
</evidence>
<dbReference type="KEGG" id="mnu:NCTC10166_00444"/>
<keyword evidence="3" id="KW-1185">Reference proteome</keyword>
<reference evidence="2 3" key="1">
    <citation type="submission" date="2019-01" db="EMBL/GenBank/DDBJ databases">
        <authorList>
            <consortium name="Pathogen Informatics"/>
        </authorList>
    </citation>
    <scope>NUCLEOTIDE SEQUENCE [LARGE SCALE GENOMIC DNA]</scope>
    <source>
        <strain evidence="2 3">NCTC10166</strain>
    </source>
</reference>
<name>A0A449A5E9_9BACT</name>
<evidence type="ECO:0000256" key="1">
    <source>
        <dbReference type="SAM" id="SignalP"/>
    </source>
</evidence>
<keyword evidence="1" id="KW-0732">Signal</keyword>
<accession>A0A449A5E9</accession>
<dbReference type="EMBL" id="LR214951">
    <property type="protein sequence ID" value="VEU59466.1"/>
    <property type="molecule type" value="Genomic_DNA"/>
</dbReference>
<feature type="chain" id="PRO_5019197027" description="Lipoprotein" evidence="1">
    <location>
        <begin position="20"/>
        <end position="250"/>
    </location>
</feature>
<dbReference type="AlphaFoldDB" id="A0A449A5E9"/>
<gene>
    <name evidence="2" type="ORF">NCTC10166_00444</name>
</gene>
<sequence length="250" mass="28159">MLKNKKLFLSLGLASLLGAAPLAIVACTKQEKISQSDFTLSEENKSSKKTVITFNPANLNNKLKEKDKLLLVLDTKDDHNHKKEATFTVKGTEGEKIEFTFENLEVHEENEEYVVVKFSINGKEARLRSEIKFTISKDNSTPQTLENKMSQIIDDILSKYNDDSQKNQAAQALLDFLEGFLKILNPEKSNNSTNNSTPQTPENEMGKIIDNILSKYNDESQKKQVAQALLDFLEQSLKTLNSGNTLETKK</sequence>
<organism evidence="2 3">
    <name type="scientific">Mesomycoplasma neurolyticum</name>
    <dbReference type="NCBI Taxonomy" id="2120"/>
    <lineage>
        <taxon>Bacteria</taxon>
        <taxon>Bacillati</taxon>
        <taxon>Mycoplasmatota</taxon>
        <taxon>Mycoplasmoidales</taxon>
        <taxon>Metamycoplasmataceae</taxon>
        <taxon>Mesomycoplasma</taxon>
    </lineage>
</organism>
<dbReference type="PROSITE" id="PS51257">
    <property type="entry name" value="PROKAR_LIPOPROTEIN"/>
    <property type="match status" value="1"/>
</dbReference>
<dbReference type="Proteomes" id="UP000289440">
    <property type="component" value="Chromosome"/>
</dbReference>
<evidence type="ECO:0008006" key="4">
    <source>
        <dbReference type="Google" id="ProtNLM"/>
    </source>
</evidence>
<feature type="signal peptide" evidence="1">
    <location>
        <begin position="1"/>
        <end position="19"/>
    </location>
</feature>